<dbReference type="Proteomes" id="UP000664032">
    <property type="component" value="Unassembled WGS sequence"/>
</dbReference>
<organism evidence="1 2">
    <name type="scientific">Psilocybe cubensis</name>
    <name type="common">Psychedelic mushroom</name>
    <name type="synonym">Stropharia cubensis</name>
    <dbReference type="NCBI Taxonomy" id="181762"/>
    <lineage>
        <taxon>Eukaryota</taxon>
        <taxon>Fungi</taxon>
        <taxon>Dikarya</taxon>
        <taxon>Basidiomycota</taxon>
        <taxon>Agaricomycotina</taxon>
        <taxon>Agaricomycetes</taxon>
        <taxon>Agaricomycetidae</taxon>
        <taxon>Agaricales</taxon>
        <taxon>Agaricineae</taxon>
        <taxon>Strophariaceae</taxon>
        <taxon>Psilocybe</taxon>
    </lineage>
</organism>
<keyword evidence="2" id="KW-1185">Reference proteome</keyword>
<evidence type="ECO:0000313" key="2">
    <source>
        <dbReference type="Proteomes" id="UP000664032"/>
    </source>
</evidence>
<gene>
    <name evidence="1" type="ORF">JR316_0011971</name>
</gene>
<accession>A0ACB8GMF9</accession>
<reference evidence="1" key="1">
    <citation type="submission" date="2021-10" db="EMBL/GenBank/DDBJ databases">
        <title>Psilocybe cubensis genome.</title>
        <authorList>
            <person name="Mckernan K.J."/>
            <person name="Crawford S."/>
            <person name="Trippe A."/>
            <person name="Kane L.T."/>
            <person name="Mclaughlin S."/>
        </authorList>
    </citation>
    <scope>NUCLEOTIDE SEQUENCE</scope>
    <source>
        <strain evidence="1">MGC-MH-2018</strain>
    </source>
</reference>
<name>A0ACB8GMF9_PSICU</name>
<proteinExistence type="predicted"/>
<evidence type="ECO:0000313" key="1">
    <source>
        <dbReference type="EMBL" id="KAH9476396.1"/>
    </source>
</evidence>
<protein>
    <submittedName>
        <fullName evidence="1">Uncharacterized protein</fullName>
    </submittedName>
</protein>
<comment type="caution">
    <text evidence="1">The sequence shown here is derived from an EMBL/GenBank/DDBJ whole genome shotgun (WGS) entry which is preliminary data.</text>
</comment>
<feature type="non-terminal residue" evidence="1">
    <location>
        <position position="1"/>
    </location>
</feature>
<dbReference type="EMBL" id="JAFIQS020000011">
    <property type="protein sequence ID" value="KAH9476396.1"/>
    <property type="molecule type" value="Genomic_DNA"/>
</dbReference>
<sequence>CTVTNMAVLTVDGFLIFRCWQVCERAYKMVISPIVLWIGGAACTVLQIYWQIVQSAEIHKAWTPINMTVGPGTILTPFWGCSIAVNVYSTGVILHRIWRHVQGQKRFSTAMSSSTRDLRFVMRVLVESGALYLLITIPHFIVWWTPSSTAILILAWTNLPAVGCTFNLIVIRTSQRRVERDKDCERNRAFLSAVMDFLPSDTAGSGDVHTTDHFSSGRTSSTYENDQ</sequence>